<proteinExistence type="predicted"/>
<feature type="compositionally biased region" description="Polar residues" evidence="1">
    <location>
        <begin position="224"/>
        <end position="238"/>
    </location>
</feature>
<sequence length="263" mass="28636">MAISQPSRRLIMAVDMESYSRHDDAGQARVQTDFRHLMQRAAEQCGLQRTGWEIQPTGDGELALFPPGTSEPRVIADLVPAMDRILRDHNRDVAPHAKVRLRVAIHQGLVTKTENGYAGSAVVAAARLVDADPLKDALKRFPQATVVMIVSSTIFREVVSQSYSGIRKERYGRVDVRVKSFAEDAWIFVPDEDFNLAAPSPSRTYDASPCGDAEEAPQPAPPATSGSRFSFGTVTNHGPTVFGDHARIAGAAESPRGDGASWR</sequence>
<evidence type="ECO:0008006" key="4">
    <source>
        <dbReference type="Google" id="ProtNLM"/>
    </source>
</evidence>
<evidence type="ECO:0000256" key="1">
    <source>
        <dbReference type="SAM" id="MobiDB-lite"/>
    </source>
</evidence>
<dbReference type="Proteomes" id="UP000271548">
    <property type="component" value="Unassembled WGS sequence"/>
</dbReference>
<dbReference type="EMBL" id="RAZS01000002">
    <property type="protein sequence ID" value="RKN22591.1"/>
    <property type="molecule type" value="Genomic_DNA"/>
</dbReference>
<dbReference type="SUPFAM" id="SSF55073">
    <property type="entry name" value="Nucleotide cyclase"/>
    <property type="match status" value="1"/>
</dbReference>
<gene>
    <name evidence="2" type="ORF">D7147_08070</name>
</gene>
<keyword evidence="3" id="KW-1185">Reference proteome</keyword>
<name>A0ABX9RJ75_9ACTN</name>
<evidence type="ECO:0000313" key="2">
    <source>
        <dbReference type="EMBL" id="RKN22591.1"/>
    </source>
</evidence>
<reference evidence="2 3" key="1">
    <citation type="submission" date="2018-09" db="EMBL/GenBank/DDBJ databases">
        <title>Micromonospora sp. nov. MS1-9, isolated from a root of Musa sp.</title>
        <authorList>
            <person name="Kuncharoen N."/>
            <person name="Kudo T."/>
            <person name="Ohkuma M."/>
            <person name="Yuki M."/>
            <person name="Tanasupawat S."/>
        </authorList>
    </citation>
    <scope>NUCLEOTIDE SEQUENCE [LARGE SCALE GENOMIC DNA]</scope>
    <source>
        <strain evidence="2 3">NGC1-4</strain>
    </source>
</reference>
<organism evidence="2 3">
    <name type="scientific">Micromonospora musae</name>
    <dbReference type="NCBI Taxonomy" id="1894970"/>
    <lineage>
        <taxon>Bacteria</taxon>
        <taxon>Bacillati</taxon>
        <taxon>Actinomycetota</taxon>
        <taxon>Actinomycetes</taxon>
        <taxon>Micromonosporales</taxon>
        <taxon>Micromonosporaceae</taxon>
        <taxon>Micromonospora</taxon>
    </lineage>
</organism>
<evidence type="ECO:0000313" key="3">
    <source>
        <dbReference type="Proteomes" id="UP000271548"/>
    </source>
</evidence>
<protein>
    <recommendedName>
        <fullName evidence="4">Guanylate cyclase domain-containing protein</fullName>
    </recommendedName>
</protein>
<comment type="caution">
    <text evidence="2">The sequence shown here is derived from an EMBL/GenBank/DDBJ whole genome shotgun (WGS) entry which is preliminary data.</text>
</comment>
<accession>A0ABX9RJ75</accession>
<dbReference type="Gene3D" id="3.30.70.1230">
    <property type="entry name" value="Nucleotide cyclase"/>
    <property type="match status" value="1"/>
</dbReference>
<feature type="region of interest" description="Disordered" evidence="1">
    <location>
        <begin position="199"/>
        <end position="263"/>
    </location>
</feature>
<dbReference type="RefSeq" id="WP_120675137.1">
    <property type="nucleotide sequence ID" value="NZ_RAZS01000002.1"/>
</dbReference>
<dbReference type="InterPro" id="IPR029787">
    <property type="entry name" value="Nucleotide_cyclase"/>
</dbReference>